<dbReference type="SUPFAM" id="SSF103481">
    <property type="entry name" value="Multidrug resistance efflux transporter EmrE"/>
    <property type="match status" value="2"/>
</dbReference>
<reference evidence="3 4" key="1">
    <citation type="submission" date="2020-08" db="EMBL/GenBank/DDBJ databases">
        <title>Exploring microbial biodiversity for novel pathways involved in the catabolism of aromatic compounds derived from lignin.</title>
        <authorList>
            <person name="Elkins J."/>
        </authorList>
    </citation>
    <scope>NUCLEOTIDE SEQUENCE [LARGE SCALE GENOMIC DNA]</scope>
    <source>
        <strain evidence="3 4">B1D3A</strain>
    </source>
</reference>
<name>A0ABR6NB16_9SPHN</name>
<evidence type="ECO:0000256" key="1">
    <source>
        <dbReference type="SAM" id="Phobius"/>
    </source>
</evidence>
<evidence type="ECO:0000313" key="3">
    <source>
        <dbReference type="EMBL" id="MBB5984481.1"/>
    </source>
</evidence>
<accession>A0ABR6NB16</accession>
<proteinExistence type="predicted"/>
<sequence length="363" mass="38716">MSDHRPSVRRIARAGQARTARQPLIPPRRRIGERIALIPPGRHSCAPSSPLLAERLLIHSFIWLPATLAAAALQAWRTAVQRRVGQSLSVNAAGLVRYLYGLPFALLLALGYHAIVHGGALPMPGGRLLMFSAAAGLAQIIATNLLLMAFREHNFVVGTAYSKTEAAQGALLSWALLGERLGLLAWAGIGAGVAGVMILSTGGRRMSAADFLRALGHPAARYGIASGLFFAFTAVGVRRATMEVPTTDTISAALIVLAVTVTLQTLMQGAWLIWREPLQVRAVFTSWRISGQVGLLSSLGSACWFTGFASAPVALVRIVGQVEVLFTLSFAHFYLREPLRRSEVAGLALVVTGVVLALVGAWH</sequence>
<feature type="transmembrane region" description="Helical" evidence="1">
    <location>
        <begin position="344"/>
        <end position="362"/>
    </location>
</feature>
<keyword evidence="1" id="KW-0472">Membrane</keyword>
<protein>
    <submittedName>
        <fullName evidence="3">Drug/metabolite transporter (DMT)-like permease</fullName>
    </submittedName>
</protein>
<organism evidence="3 4">
    <name type="scientific">Sphingobium lignivorans</name>
    <dbReference type="NCBI Taxonomy" id="2735886"/>
    <lineage>
        <taxon>Bacteria</taxon>
        <taxon>Pseudomonadati</taxon>
        <taxon>Pseudomonadota</taxon>
        <taxon>Alphaproteobacteria</taxon>
        <taxon>Sphingomonadales</taxon>
        <taxon>Sphingomonadaceae</taxon>
        <taxon>Sphingobium</taxon>
    </lineage>
</organism>
<evidence type="ECO:0000259" key="2">
    <source>
        <dbReference type="Pfam" id="PF00892"/>
    </source>
</evidence>
<dbReference type="EMBL" id="JACHKA010000001">
    <property type="protein sequence ID" value="MBB5984481.1"/>
    <property type="molecule type" value="Genomic_DNA"/>
</dbReference>
<keyword evidence="4" id="KW-1185">Reference proteome</keyword>
<feature type="domain" description="EamA" evidence="2">
    <location>
        <begin position="63"/>
        <end position="200"/>
    </location>
</feature>
<dbReference type="Proteomes" id="UP001138540">
    <property type="component" value="Unassembled WGS sequence"/>
</dbReference>
<feature type="transmembrane region" description="Helical" evidence="1">
    <location>
        <begin position="181"/>
        <end position="199"/>
    </location>
</feature>
<gene>
    <name evidence="3" type="ORF">HNP60_000455</name>
</gene>
<dbReference type="Pfam" id="PF00892">
    <property type="entry name" value="EamA"/>
    <property type="match status" value="2"/>
</dbReference>
<dbReference type="InterPro" id="IPR000620">
    <property type="entry name" value="EamA_dom"/>
</dbReference>
<comment type="caution">
    <text evidence="3">The sequence shown here is derived from an EMBL/GenBank/DDBJ whole genome shotgun (WGS) entry which is preliminary data.</text>
</comment>
<feature type="transmembrane region" description="Helical" evidence="1">
    <location>
        <begin position="219"/>
        <end position="237"/>
    </location>
</feature>
<feature type="transmembrane region" description="Helical" evidence="1">
    <location>
        <begin position="128"/>
        <end position="150"/>
    </location>
</feature>
<feature type="transmembrane region" description="Helical" evidence="1">
    <location>
        <begin position="314"/>
        <end position="335"/>
    </location>
</feature>
<keyword evidence="1" id="KW-0812">Transmembrane</keyword>
<feature type="transmembrane region" description="Helical" evidence="1">
    <location>
        <begin position="56"/>
        <end position="76"/>
    </location>
</feature>
<feature type="transmembrane region" description="Helical" evidence="1">
    <location>
        <begin position="249"/>
        <end position="274"/>
    </location>
</feature>
<evidence type="ECO:0000313" key="4">
    <source>
        <dbReference type="Proteomes" id="UP001138540"/>
    </source>
</evidence>
<feature type="domain" description="EamA" evidence="2">
    <location>
        <begin position="222"/>
        <end position="358"/>
    </location>
</feature>
<feature type="transmembrane region" description="Helical" evidence="1">
    <location>
        <begin position="286"/>
        <end position="308"/>
    </location>
</feature>
<dbReference type="InterPro" id="IPR037185">
    <property type="entry name" value="EmrE-like"/>
</dbReference>
<feature type="transmembrane region" description="Helical" evidence="1">
    <location>
        <begin position="96"/>
        <end position="116"/>
    </location>
</feature>
<keyword evidence="1" id="KW-1133">Transmembrane helix</keyword>